<feature type="transmembrane region" description="Helical" evidence="1">
    <location>
        <begin position="36"/>
        <end position="55"/>
    </location>
</feature>
<protein>
    <submittedName>
        <fullName evidence="2">Uncharacterized protein</fullName>
    </submittedName>
</protein>
<organism evidence="2 3">
    <name type="scientific">Phytophthora oleae</name>
    <dbReference type="NCBI Taxonomy" id="2107226"/>
    <lineage>
        <taxon>Eukaryota</taxon>
        <taxon>Sar</taxon>
        <taxon>Stramenopiles</taxon>
        <taxon>Oomycota</taxon>
        <taxon>Peronosporomycetes</taxon>
        <taxon>Peronosporales</taxon>
        <taxon>Peronosporaceae</taxon>
        <taxon>Phytophthora</taxon>
    </lineage>
</organism>
<dbReference type="AlphaFoldDB" id="A0ABD3G0T3"/>
<reference evidence="2 3" key="1">
    <citation type="submission" date="2024-09" db="EMBL/GenBank/DDBJ databases">
        <title>Genome sequencing and assembly of Phytophthora oleae, isolate VK10A, causative agent of rot of olive drupes.</title>
        <authorList>
            <person name="Conti Taguali S."/>
            <person name="Riolo M."/>
            <person name="La Spada F."/>
            <person name="Cacciola S.O."/>
            <person name="Dionisio G."/>
        </authorList>
    </citation>
    <scope>NUCLEOTIDE SEQUENCE [LARGE SCALE GENOMIC DNA]</scope>
    <source>
        <strain evidence="2 3">VK10A</strain>
    </source>
</reference>
<keyword evidence="3" id="KW-1185">Reference proteome</keyword>
<dbReference type="Proteomes" id="UP001632037">
    <property type="component" value="Unassembled WGS sequence"/>
</dbReference>
<keyword evidence="1" id="KW-0472">Membrane</keyword>
<keyword evidence="1" id="KW-0812">Transmembrane</keyword>
<sequence length="216" mass="24282">MKKSTVHCFNEEPPHPLTNPKLMKCYGFVTAQRKLIAAWLVVGLAPLILQARSFLKFVTAHKITESLVVPPGAELLTTNMTELCPCLGLQMSEVWWNLEPTHYYEVKQGRLCHLVNPQYNCHGAYLVGTEKAKAYRTVPSSCSNDSFPAGLYFYHGTIGFYSFYEEVAGTYCTKDRTIYGRINGLGTFDINGSYLARDNGSYGYRVSYWYAAVGIV</sequence>
<proteinExistence type="predicted"/>
<evidence type="ECO:0000313" key="3">
    <source>
        <dbReference type="Proteomes" id="UP001632037"/>
    </source>
</evidence>
<evidence type="ECO:0000256" key="1">
    <source>
        <dbReference type="SAM" id="Phobius"/>
    </source>
</evidence>
<dbReference type="EMBL" id="JBIMZQ010000003">
    <property type="protein sequence ID" value="KAL3672768.1"/>
    <property type="molecule type" value="Genomic_DNA"/>
</dbReference>
<accession>A0ABD3G0T3</accession>
<gene>
    <name evidence="2" type="ORF">V7S43_019075</name>
</gene>
<name>A0ABD3G0T3_9STRA</name>
<evidence type="ECO:0000313" key="2">
    <source>
        <dbReference type="EMBL" id="KAL3672768.1"/>
    </source>
</evidence>
<comment type="caution">
    <text evidence="2">The sequence shown here is derived from an EMBL/GenBank/DDBJ whole genome shotgun (WGS) entry which is preliminary data.</text>
</comment>
<keyword evidence="1" id="KW-1133">Transmembrane helix</keyword>